<gene>
    <name evidence="2" type="ORF">ACFPOU_23760</name>
</gene>
<proteinExistence type="predicted"/>
<sequence>MKTRVIPNPKSELLSKALVGGAGLGLPPALEVPVGMAAVLLFVPMETMIGKSMPEIQQDLGLPWHAGNGDGVWFDELV</sequence>
<name>A0ABW0PP47_9BURK</name>
<evidence type="ECO:0000313" key="2">
    <source>
        <dbReference type="EMBL" id="MFC5514123.1"/>
    </source>
</evidence>
<keyword evidence="1" id="KW-1133">Transmembrane helix</keyword>
<reference evidence="3" key="1">
    <citation type="journal article" date="2019" name="Int. J. Syst. Evol. Microbiol.">
        <title>The Global Catalogue of Microorganisms (GCM) 10K type strain sequencing project: providing services to taxonomists for standard genome sequencing and annotation.</title>
        <authorList>
            <consortium name="The Broad Institute Genomics Platform"/>
            <consortium name="The Broad Institute Genome Sequencing Center for Infectious Disease"/>
            <person name="Wu L."/>
            <person name="Ma J."/>
        </authorList>
    </citation>
    <scope>NUCLEOTIDE SEQUENCE [LARGE SCALE GENOMIC DNA]</scope>
    <source>
        <strain evidence="3">CCUG 38813</strain>
    </source>
</reference>
<feature type="transmembrane region" description="Helical" evidence="1">
    <location>
        <begin position="20"/>
        <end position="43"/>
    </location>
</feature>
<accession>A0ABW0PP47</accession>
<comment type="caution">
    <text evidence="2">The sequence shown here is derived from an EMBL/GenBank/DDBJ whole genome shotgun (WGS) entry which is preliminary data.</text>
</comment>
<keyword evidence="1" id="KW-0472">Membrane</keyword>
<keyword evidence="1" id="KW-0812">Transmembrane</keyword>
<keyword evidence="3" id="KW-1185">Reference proteome</keyword>
<organism evidence="2 3">
    <name type="scientific">Massilia jejuensis</name>
    <dbReference type="NCBI Taxonomy" id="648894"/>
    <lineage>
        <taxon>Bacteria</taxon>
        <taxon>Pseudomonadati</taxon>
        <taxon>Pseudomonadota</taxon>
        <taxon>Betaproteobacteria</taxon>
        <taxon>Burkholderiales</taxon>
        <taxon>Oxalobacteraceae</taxon>
        <taxon>Telluria group</taxon>
        <taxon>Massilia</taxon>
    </lineage>
</organism>
<dbReference type="RefSeq" id="WP_379727603.1">
    <property type="nucleotide sequence ID" value="NZ_JBHSMS010000105.1"/>
</dbReference>
<dbReference type="EMBL" id="JBHSMS010000105">
    <property type="protein sequence ID" value="MFC5514123.1"/>
    <property type="molecule type" value="Genomic_DNA"/>
</dbReference>
<dbReference type="Proteomes" id="UP001596031">
    <property type="component" value="Unassembled WGS sequence"/>
</dbReference>
<evidence type="ECO:0000313" key="3">
    <source>
        <dbReference type="Proteomes" id="UP001596031"/>
    </source>
</evidence>
<evidence type="ECO:0000256" key="1">
    <source>
        <dbReference type="SAM" id="Phobius"/>
    </source>
</evidence>
<protein>
    <submittedName>
        <fullName evidence="2">Uncharacterized protein</fullName>
    </submittedName>
</protein>